<name>G0EES4_PYRF1</name>
<evidence type="ECO:0000256" key="1">
    <source>
        <dbReference type="SAM" id="Phobius"/>
    </source>
</evidence>
<organism evidence="2 3">
    <name type="scientific">Pyrolobus fumarii (strain DSM 11204 / 1A)</name>
    <dbReference type="NCBI Taxonomy" id="694429"/>
    <lineage>
        <taxon>Archaea</taxon>
        <taxon>Thermoproteota</taxon>
        <taxon>Thermoprotei</taxon>
        <taxon>Desulfurococcales</taxon>
        <taxon>Pyrodictiaceae</taxon>
        <taxon>Pyrolobus</taxon>
    </lineage>
</organism>
<keyword evidence="1" id="KW-0812">Transmembrane</keyword>
<dbReference type="RefSeq" id="WP_014026573.1">
    <property type="nucleotide sequence ID" value="NC_015931.1"/>
</dbReference>
<evidence type="ECO:0000313" key="2">
    <source>
        <dbReference type="EMBL" id="AEM38896.1"/>
    </source>
</evidence>
<keyword evidence="3" id="KW-1185">Reference proteome</keyword>
<evidence type="ECO:0000313" key="3">
    <source>
        <dbReference type="Proteomes" id="UP000001037"/>
    </source>
</evidence>
<keyword evidence="1" id="KW-0472">Membrane</keyword>
<gene>
    <name evidence="2" type="ordered locus">Pyrfu_1028</name>
</gene>
<dbReference type="InParanoid" id="G0EES4"/>
<reference evidence="2 3" key="1">
    <citation type="journal article" date="2011" name="Stand. Genomic Sci.">
        <title>Complete genome sequence of the hyperthermophilic chemolithoautotroph Pyrolobus fumarii type strain (1A).</title>
        <authorList>
            <person name="Anderson I."/>
            <person name="Goker M."/>
            <person name="Nolan M."/>
            <person name="Lucas S."/>
            <person name="Hammon N."/>
            <person name="Deshpande S."/>
            <person name="Cheng J.F."/>
            <person name="Tapia R."/>
            <person name="Han C."/>
            <person name="Goodwin L."/>
            <person name="Pitluck S."/>
            <person name="Huntemann M."/>
            <person name="Liolios K."/>
            <person name="Ivanova N."/>
            <person name="Pagani I."/>
            <person name="Mavromatis K."/>
            <person name="Ovchinikova G."/>
            <person name="Pati A."/>
            <person name="Chen A."/>
            <person name="Palaniappan K."/>
            <person name="Land M."/>
            <person name="Hauser L."/>
            <person name="Brambilla E.M."/>
            <person name="Huber H."/>
            <person name="Yasawong M."/>
            <person name="Rohde M."/>
            <person name="Spring S."/>
            <person name="Abt B."/>
            <person name="Sikorski J."/>
            <person name="Wirth R."/>
            <person name="Detter J.C."/>
            <person name="Woyke T."/>
            <person name="Bristow J."/>
            <person name="Eisen J.A."/>
            <person name="Markowitz V."/>
            <person name="Hugenholtz P."/>
            <person name="Kyrpides N.C."/>
            <person name="Klenk H.P."/>
            <person name="Lapidus A."/>
        </authorList>
    </citation>
    <scope>NUCLEOTIDE SEQUENCE [LARGE SCALE GENOMIC DNA]</scope>
    <source>
        <strain evidence="3">DSM 11204 / 1A</strain>
    </source>
</reference>
<sequence length="197" mass="20596">MISAVGIVATIYASLRLFSASRIVGDQTLILEGIALLMYAIALGVEVTGLLGAVSAVGIGGGHPPWARHLPGMGQSQLEVGKILQASLLAGYLYVASYAVHAASLYAGAKSERALLPSMVIVYMDYNLIALVLLVAICFALVNIYGATRQAVLYHVLICASHAMGIVVASLGETWLLAPIALRSVAPLALIPWRRGG</sequence>
<proteinExistence type="predicted"/>
<protein>
    <submittedName>
        <fullName evidence="2">Uncharacterized protein</fullName>
    </submittedName>
</protein>
<feature type="transmembrane region" description="Helical" evidence="1">
    <location>
        <begin position="126"/>
        <end position="145"/>
    </location>
</feature>
<dbReference type="KEGG" id="pfm:Pyrfu_1028"/>
<keyword evidence="1" id="KW-1133">Transmembrane helix</keyword>
<dbReference type="GeneID" id="11139504"/>
<dbReference type="Proteomes" id="UP000001037">
    <property type="component" value="Chromosome"/>
</dbReference>
<dbReference type="AlphaFoldDB" id="G0EES4"/>
<dbReference type="STRING" id="694429.Pyrfu_1028"/>
<feature type="transmembrane region" description="Helical" evidence="1">
    <location>
        <begin position="83"/>
        <end position="106"/>
    </location>
</feature>
<feature type="transmembrane region" description="Helical" evidence="1">
    <location>
        <begin position="36"/>
        <end position="62"/>
    </location>
</feature>
<dbReference type="HOGENOM" id="CLU_1381462_0_0_2"/>
<dbReference type="EMBL" id="CP002838">
    <property type="protein sequence ID" value="AEM38896.1"/>
    <property type="molecule type" value="Genomic_DNA"/>
</dbReference>
<accession>G0EES4</accession>